<feature type="compositionally biased region" description="Acidic residues" evidence="2">
    <location>
        <begin position="1418"/>
        <end position="1428"/>
    </location>
</feature>
<feature type="domain" description="Actin interacting protein 3-like C-terminal" evidence="3">
    <location>
        <begin position="112"/>
        <end position="186"/>
    </location>
</feature>
<evidence type="ECO:0000313" key="5">
    <source>
        <dbReference type="Proteomes" id="UP000593565"/>
    </source>
</evidence>
<dbReference type="Proteomes" id="UP000593565">
    <property type="component" value="Unassembled WGS sequence"/>
</dbReference>
<feature type="region of interest" description="Disordered" evidence="2">
    <location>
        <begin position="1236"/>
        <end position="1265"/>
    </location>
</feature>
<reference evidence="4 5" key="1">
    <citation type="submission" date="2020-02" db="EMBL/GenBank/DDBJ databases">
        <title>A chromosome-scale genome assembly of the black bullhead catfish (Ameiurus melas).</title>
        <authorList>
            <person name="Wen M."/>
            <person name="Zham M."/>
            <person name="Cabau C."/>
            <person name="Klopp C."/>
            <person name="Donnadieu C."/>
            <person name="Roques C."/>
            <person name="Bouchez O."/>
            <person name="Lampietro C."/>
            <person name="Jouanno E."/>
            <person name="Herpin A."/>
            <person name="Louis A."/>
            <person name="Berthelot C."/>
            <person name="Parey E."/>
            <person name="Roest-Crollius H."/>
            <person name="Braasch I."/>
            <person name="Postlethwait J."/>
            <person name="Robinson-Rechavi M."/>
            <person name="Echchiki A."/>
            <person name="Begum T."/>
            <person name="Montfort J."/>
            <person name="Schartl M."/>
            <person name="Bobe J."/>
            <person name="Guiguen Y."/>
        </authorList>
    </citation>
    <scope>NUCLEOTIDE SEQUENCE [LARGE SCALE GENOMIC DNA]</scope>
    <source>
        <strain evidence="4">M_S1</strain>
        <tissue evidence="4">Blood</tissue>
    </source>
</reference>
<feature type="region of interest" description="Disordered" evidence="2">
    <location>
        <begin position="1098"/>
        <end position="1117"/>
    </location>
</feature>
<feature type="compositionally biased region" description="Polar residues" evidence="2">
    <location>
        <begin position="1559"/>
        <end position="1577"/>
    </location>
</feature>
<dbReference type="PANTHER" id="PTHR22741">
    <property type="entry name" value="P140CAP/SNIP-RELATED"/>
    <property type="match status" value="1"/>
</dbReference>
<feature type="region of interest" description="Disordered" evidence="2">
    <location>
        <begin position="1138"/>
        <end position="1163"/>
    </location>
</feature>
<evidence type="ECO:0000256" key="1">
    <source>
        <dbReference type="ARBA" id="ARBA00023054"/>
    </source>
</evidence>
<feature type="compositionally biased region" description="Basic and acidic residues" evidence="2">
    <location>
        <begin position="394"/>
        <end position="406"/>
    </location>
</feature>
<sequence>MKFGLKDKFVVNQSARAGVVCSNLVAVFSDQPDLRSLVPPDAFEVMSECEVPVAFTRGSRSRASLPVVRSANQTKDRSLEHCGENLVNHNALNIFEQNVGFSCAAESDSVLYLQYGDDTKQIRMPNEITTVDTVQALFVSAFPQQLSMKMLETPSTAIYIKDDMRNMYYELSDVRNITDQSCLKVYHKDPAHAFSHSPRPSNGDGRMHREAMYTNRDAPPLIRQTSNSPSMPPTPHSITALPSRIPFGPRSSGGGATMPRERAGHPLATPTRSASPCSSAILERRDVKPDEDVSAKCIVRGGEGLYSDPFLLHHHASPSETLDQGYHRSSIRSYGISGMTMEPTEHNSLFRQKSWKTPPPSPHRMGDMRMIDIQTSQSPGNLGLERSSPVRQSLRKEGPVAVDKGRNAVGSPVTSDLQGHGLPELLGEPQTREKMRAMEEQIASLTGLVQHALLKGPSINRGDSEHASDRSVKSGSPVHSTSSTGGSSPVLGTKIGKVPPESKSVTAPPICNIPLQVNLLNFRKNISGLRLQLQQMRQLQLQNQECVGAQIKQAEREISARLAEVLRRQEDPAQRQRALVEEERHKYLRMEETVLKQLGDLEQYVDSVRRDSSSATAVSSVILKEVEEGAEGLRKLGESLAALKGEFPALQGRMRAVLRVEVEAVKFLKEEPHKLDSMLKRVKSLTETLSTLRRCATKGLLKSPDSVITTMVDEAAPPADLHSTVTLLELQRPSVISEVVSSQPLIPNCAQSSFSPTPELPTKQTSNVRHVDVCRSAQPDQTSPLGSSSSSGVALSIARCNGSSSSGALNLFIEEIISHSKGKNRAPSIEAAEKEWEEKRQSMCHYDGGGFEKMLQEAEANLLRGIPSIEVAVEGGIMPSPAAASPATLATEERVEKTKPSAPTTQEVKQPDMPSSEKSTKTGPDKTPKPQLEKSAKAAGVFGKHVKPNLSVKTSLERPPKCQDKATKTSQSSEKANKSPPPPPPRRNYNSSMGLATTRSGEVVNRKESGSAQEGEVEVPNPAPQHKPRSSPEVKTKLCTPLPVTASAILEEEDEGDKIMAELQVFQKCLVKDIELKGLVEPQIKELRSGALLSLKDKKQNSETQENKDLFMDENGNNTVRQNTGVIYYVTAQITKDPPEESADHRAASQSSPSQVSHVNTYEKSQNKLLVSSDGLSGIPSLGPDNTWSLPSELPYKPLTCSSSMKTKEHGTVSPTQGKVHVVKVPQVQLSIEETVESPTEICTPVSLGGPDPIRSKVPANHSKLSSANQLEVFHLPKARESKYEEVEDESETFLSPDLPGEEPPPPPPPLDNIAFMITKTKVQALSTGEYQELVNSKRGNVQTVTVGSKPQTKYGSDNSTVSCSNGFADDECRDFSKKPVIILFDEPMDIRSAYKRLSTVFECEEELEKMLAEEWIEEENEETEDEDKGNGGAQVAHDEDKMNSGKAQNGANPVFSDRGTVTQATGDAKQDVKKKFKFKFPKKQLAALTQAIRTGTKTGKKTLQVVVYEDEEESDGTIKQHKETKRFEISCSKQDTSKTESVAQEPHGRTEEIRKSTYKTLDSLEQTIKQLETTISEMGPRSSDVLLPTEYSKPQDSQGVEASDKVVPQKTLVTKPSNSSKRPSLRKKPKPQLLPRPAVTTTTGVSVTPAPPQQNVSVISPSSRMPVPTSAKTRQQQGTSDRERATKPLKQQDSQRQFRQANGSAKRSGGDPKSTSPTMPASKIPAFSSSAGKVASQPDTTNPVNHSAVLSSSSSSSSKSSIPNPRSVPNTSSHIPSLSNGPLKLAQSTHNTKSLSLSTQTQNGRYSSSSSSHSTLSPTMLSQVSKSIRTIHTPSFISYSRPHSGSAGKSVVPTATSTKDAS</sequence>
<accession>A0A7J6B2V4</accession>
<feature type="compositionally biased region" description="Basic and acidic residues" evidence="2">
    <location>
        <begin position="918"/>
        <end position="936"/>
    </location>
</feature>
<feature type="region of interest" description="Disordered" evidence="2">
    <location>
        <begin position="1510"/>
        <end position="1863"/>
    </location>
</feature>
<keyword evidence="5" id="KW-1185">Reference proteome</keyword>
<dbReference type="Pfam" id="PF03915">
    <property type="entry name" value="AIP3"/>
    <property type="match status" value="1"/>
</dbReference>
<comment type="caution">
    <text evidence="4">The sequence shown here is derived from an EMBL/GenBank/DDBJ whole genome shotgun (WGS) entry which is preliminary data.</text>
</comment>
<feature type="compositionally biased region" description="Polar residues" evidence="2">
    <location>
        <begin position="1690"/>
        <end position="1706"/>
    </location>
</feature>
<feature type="compositionally biased region" description="Polar residues" evidence="2">
    <location>
        <begin position="1654"/>
        <end position="1664"/>
    </location>
</feature>
<feature type="compositionally biased region" description="Polar residues" evidence="2">
    <location>
        <begin position="1671"/>
        <end position="1680"/>
    </location>
</feature>
<feature type="compositionally biased region" description="Basic and acidic residues" evidence="2">
    <location>
        <begin position="1547"/>
        <end position="1556"/>
    </location>
</feature>
<feature type="compositionally biased region" description="Basic and acidic residues" evidence="2">
    <location>
        <begin position="1098"/>
        <end position="1111"/>
    </location>
</feature>
<dbReference type="InterPro" id="IPR051825">
    <property type="entry name" value="SRCIN1"/>
</dbReference>
<feature type="compositionally biased region" description="Polar residues" evidence="2">
    <location>
        <begin position="1728"/>
        <end position="1751"/>
    </location>
</feature>
<proteinExistence type="predicted"/>
<feature type="region of interest" description="Disordered" evidence="2">
    <location>
        <begin position="1418"/>
        <end position="1467"/>
    </location>
</feature>
<feature type="compositionally biased region" description="Basic and acidic residues" evidence="2">
    <location>
        <begin position="1138"/>
        <end position="1147"/>
    </location>
</feature>
<evidence type="ECO:0000259" key="3">
    <source>
        <dbReference type="Pfam" id="PF03915"/>
    </source>
</evidence>
<evidence type="ECO:0000256" key="2">
    <source>
        <dbReference type="SAM" id="MobiDB-lite"/>
    </source>
</evidence>
<dbReference type="EMBL" id="JAAGNN010000006">
    <property type="protein sequence ID" value="KAF4088491.1"/>
    <property type="molecule type" value="Genomic_DNA"/>
</dbReference>
<organism evidence="4 5">
    <name type="scientific">Ameiurus melas</name>
    <name type="common">Black bullhead</name>
    <name type="synonym">Silurus melas</name>
    <dbReference type="NCBI Taxonomy" id="219545"/>
    <lineage>
        <taxon>Eukaryota</taxon>
        <taxon>Metazoa</taxon>
        <taxon>Chordata</taxon>
        <taxon>Craniata</taxon>
        <taxon>Vertebrata</taxon>
        <taxon>Euteleostomi</taxon>
        <taxon>Actinopterygii</taxon>
        <taxon>Neopterygii</taxon>
        <taxon>Teleostei</taxon>
        <taxon>Ostariophysi</taxon>
        <taxon>Siluriformes</taxon>
        <taxon>Ictaluridae</taxon>
        <taxon>Ameiurus</taxon>
    </lineage>
</organism>
<protein>
    <recommendedName>
        <fullName evidence="3">Actin interacting protein 3-like C-terminal domain-containing protein</fullName>
    </recommendedName>
</protein>
<dbReference type="PANTHER" id="PTHR22741:SF11">
    <property type="entry name" value="SICKLE TAIL PROTEIN HOMOLOG"/>
    <property type="match status" value="1"/>
</dbReference>
<dbReference type="Gene3D" id="1.20.58.1540">
    <property type="entry name" value="Actin interacting protein 3, C-terminal domain"/>
    <property type="match status" value="1"/>
</dbReference>
<keyword evidence="1" id="KW-0175">Coiled coil</keyword>
<dbReference type="GO" id="GO:0005737">
    <property type="term" value="C:cytoplasm"/>
    <property type="evidence" value="ECO:0007669"/>
    <property type="project" value="TreeGrafter"/>
</dbReference>
<feature type="region of interest" description="Disordered" evidence="2">
    <location>
        <begin position="878"/>
        <end position="1039"/>
    </location>
</feature>
<feature type="compositionally biased region" description="Polar residues" evidence="2">
    <location>
        <begin position="1824"/>
        <end position="1844"/>
    </location>
</feature>
<evidence type="ECO:0000313" key="4">
    <source>
        <dbReference type="EMBL" id="KAF4088491.1"/>
    </source>
</evidence>
<feature type="compositionally biased region" description="Basic and acidic residues" evidence="2">
    <location>
        <begin position="955"/>
        <end position="967"/>
    </location>
</feature>
<feature type="compositionally biased region" description="Low complexity" evidence="2">
    <location>
        <begin position="1752"/>
        <end position="1762"/>
    </location>
</feature>
<feature type="compositionally biased region" description="Polar residues" evidence="2">
    <location>
        <begin position="1854"/>
        <end position="1863"/>
    </location>
</feature>
<feature type="region of interest" description="Disordered" evidence="2">
    <location>
        <begin position="224"/>
        <end position="278"/>
    </location>
</feature>
<feature type="region of interest" description="Disordered" evidence="2">
    <location>
        <begin position="457"/>
        <end position="504"/>
    </location>
</feature>
<feature type="region of interest" description="Disordered" evidence="2">
    <location>
        <begin position="377"/>
        <end position="423"/>
    </location>
</feature>
<name>A0A7J6B2V4_AMEME</name>
<feature type="compositionally biased region" description="Low complexity" evidence="2">
    <location>
        <begin position="1808"/>
        <end position="1823"/>
    </location>
</feature>
<feature type="compositionally biased region" description="Polar residues" evidence="2">
    <location>
        <begin position="1763"/>
        <end position="1807"/>
    </location>
</feature>
<feature type="compositionally biased region" description="Polar residues" evidence="2">
    <location>
        <begin position="988"/>
        <end position="1000"/>
    </location>
</feature>
<feature type="region of interest" description="Disordered" evidence="2">
    <location>
        <begin position="1280"/>
        <end position="1308"/>
    </location>
</feature>
<dbReference type="InterPro" id="IPR022782">
    <property type="entry name" value="AIP3-like_C"/>
</dbReference>
<feature type="compositionally biased region" description="Basic and acidic residues" evidence="2">
    <location>
        <begin position="1517"/>
        <end position="1529"/>
    </location>
</feature>
<feature type="compositionally biased region" description="Basic and acidic residues" evidence="2">
    <location>
        <begin position="462"/>
        <end position="472"/>
    </location>
</feature>
<feature type="compositionally biased region" description="Polar residues" evidence="2">
    <location>
        <begin position="473"/>
        <end position="487"/>
    </location>
</feature>
<feature type="compositionally biased region" description="Polar residues" evidence="2">
    <location>
        <begin position="1532"/>
        <end position="1543"/>
    </location>
</feature>
<feature type="compositionally biased region" description="Polar residues" evidence="2">
    <location>
        <begin position="1148"/>
        <end position="1163"/>
    </location>
</feature>
<gene>
    <name evidence="4" type="ORF">AMELA_G00083660</name>
</gene>